<dbReference type="WBParaSite" id="TCNE_0000618101-mRNA-1">
    <property type="protein sequence ID" value="TCNE_0000618101-mRNA-1"/>
    <property type="gene ID" value="TCNE_0000618101"/>
</dbReference>
<keyword evidence="2" id="KW-1185">Reference proteome</keyword>
<evidence type="ECO:0000313" key="1">
    <source>
        <dbReference type="EMBL" id="VDM37475.1"/>
    </source>
</evidence>
<proteinExistence type="predicted"/>
<reference evidence="3" key="1">
    <citation type="submission" date="2016-06" db="UniProtKB">
        <authorList>
            <consortium name="WormBaseParasite"/>
        </authorList>
    </citation>
    <scope>IDENTIFICATION</scope>
</reference>
<dbReference type="Proteomes" id="UP000050794">
    <property type="component" value="Unassembled WGS sequence"/>
</dbReference>
<sequence>MRLSVKASDGRVEMFDNVAMMSFQDLRVVVIDRFSLENDFSLMCGSQELPRDKNTKVVALEFGLVSGDRLRLVVTDKPYAKFSDDFLKPWFVL</sequence>
<dbReference type="EMBL" id="UYWY01019449">
    <property type="protein sequence ID" value="VDM37475.1"/>
    <property type="molecule type" value="Genomic_DNA"/>
</dbReference>
<evidence type="ECO:0000313" key="3">
    <source>
        <dbReference type="WBParaSite" id="TCNE_0000618101-mRNA-1"/>
    </source>
</evidence>
<organism evidence="2 3">
    <name type="scientific">Toxocara canis</name>
    <name type="common">Canine roundworm</name>
    <dbReference type="NCBI Taxonomy" id="6265"/>
    <lineage>
        <taxon>Eukaryota</taxon>
        <taxon>Metazoa</taxon>
        <taxon>Ecdysozoa</taxon>
        <taxon>Nematoda</taxon>
        <taxon>Chromadorea</taxon>
        <taxon>Rhabditida</taxon>
        <taxon>Spirurina</taxon>
        <taxon>Ascaridomorpha</taxon>
        <taxon>Ascaridoidea</taxon>
        <taxon>Toxocaridae</taxon>
        <taxon>Toxocara</taxon>
    </lineage>
</organism>
<gene>
    <name evidence="1" type="ORF">TCNE_LOCUS6181</name>
</gene>
<evidence type="ECO:0000313" key="2">
    <source>
        <dbReference type="Proteomes" id="UP000050794"/>
    </source>
</evidence>
<name>A0A183UCG1_TOXCA</name>
<reference evidence="1 2" key="2">
    <citation type="submission" date="2018-11" db="EMBL/GenBank/DDBJ databases">
        <authorList>
            <consortium name="Pathogen Informatics"/>
        </authorList>
    </citation>
    <scope>NUCLEOTIDE SEQUENCE [LARGE SCALE GENOMIC DNA]</scope>
</reference>
<protein>
    <submittedName>
        <fullName evidence="3">Ubiquitin-like domain-containing protein</fullName>
    </submittedName>
</protein>
<dbReference type="AlphaFoldDB" id="A0A183UCG1"/>
<accession>A0A183UCG1</accession>